<gene>
    <name evidence="2" type="ORF">RI845_00240</name>
</gene>
<evidence type="ECO:0000313" key="2">
    <source>
        <dbReference type="EMBL" id="WNC68591.1"/>
    </source>
</evidence>
<reference evidence="3" key="1">
    <citation type="submission" date="2023-09" db="EMBL/GenBank/DDBJ databases">
        <authorList>
            <person name="Li S."/>
            <person name="Li X."/>
            <person name="Zhang C."/>
            <person name="Zhao Z."/>
        </authorList>
    </citation>
    <scope>NUCLEOTIDE SEQUENCE [LARGE SCALE GENOMIC DNA]</scope>
    <source>
        <strain evidence="3">SQ345</strain>
    </source>
</reference>
<name>A0ABY9TIS0_9GAMM</name>
<dbReference type="EMBL" id="CP134146">
    <property type="protein sequence ID" value="WNC68591.1"/>
    <property type="molecule type" value="Genomic_DNA"/>
</dbReference>
<evidence type="ECO:0000256" key="1">
    <source>
        <dbReference type="SAM" id="SignalP"/>
    </source>
</evidence>
<keyword evidence="1" id="KW-0732">Signal</keyword>
<dbReference type="Proteomes" id="UP001248581">
    <property type="component" value="Chromosome"/>
</dbReference>
<accession>A0ABY9TIS0</accession>
<feature type="chain" id="PRO_5047352613" evidence="1">
    <location>
        <begin position="19"/>
        <end position="143"/>
    </location>
</feature>
<keyword evidence="3" id="KW-1185">Reference proteome</keyword>
<feature type="signal peptide" evidence="1">
    <location>
        <begin position="1"/>
        <end position="18"/>
    </location>
</feature>
<evidence type="ECO:0000313" key="3">
    <source>
        <dbReference type="Proteomes" id="UP001248581"/>
    </source>
</evidence>
<protein>
    <submittedName>
        <fullName evidence="2">Uncharacterized protein</fullName>
    </submittedName>
</protein>
<organism evidence="2 3">
    <name type="scientific">Thalassotalea nanhaiensis</name>
    <dbReference type="NCBI Taxonomy" id="3065648"/>
    <lineage>
        <taxon>Bacteria</taxon>
        <taxon>Pseudomonadati</taxon>
        <taxon>Pseudomonadota</taxon>
        <taxon>Gammaproteobacteria</taxon>
        <taxon>Alteromonadales</taxon>
        <taxon>Colwelliaceae</taxon>
        <taxon>Thalassotalea</taxon>
    </lineage>
</organism>
<dbReference type="RefSeq" id="WP_348387746.1">
    <property type="nucleotide sequence ID" value="NZ_CP134146.1"/>
</dbReference>
<sequence>MRRILIFLLVLASTQVHSEYSTFKVLDVNSSVCMGFKIWVFEGKHIPITFPNTIDDMSPKGVKAKFKKDGNVVFSSYSHFHKKQSNFGLTLEVENELTNYRDIELEVEYSCNKECVSHFSTYVIPSVYAYKHIGEGECRAIDT</sequence>
<proteinExistence type="predicted"/>